<protein>
    <recommendedName>
        <fullName evidence="4">Phage tail protein</fullName>
    </recommendedName>
</protein>
<dbReference type="Pfam" id="PF10109">
    <property type="entry name" value="Phage_TAC_7"/>
    <property type="match status" value="1"/>
</dbReference>
<evidence type="ECO:0000256" key="1">
    <source>
        <dbReference type="SAM" id="MobiDB-lite"/>
    </source>
</evidence>
<sequence length="115" mass="12440">MNQDNFANESAAEGQKPQSNANTVKLQTPIPRNGGDIVELALRKPGAGELRGLALVELLQMDVNALAKVLPRISQPTVQEREVQQMDPADLVECGGIVVSFLLKQEKTDNAYLTA</sequence>
<comment type="caution">
    <text evidence="2">The sequence shown here is derived from an EMBL/GenBank/DDBJ whole genome shotgun (WGS) entry which is preliminary data.</text>
</comment>
<proteinExistence type="predicted"/>
<dbReference type="AlphaFoldDB" id="A0A3E0X3I4"/>
<feature type="region of interest" description="Disordered" evidence="1">
    <location>
        <begin position="1"/>
        <end position="30"/>
    </location>
</feature>
<evidence type="ECO:0000313" key="2">
    <source>
        <dbReference type="EMBL" id="RFA39402.1"/>
    </source>
</evidence>
<keyword evidence="3" id="KW-1185">Reference proteome</keyword>
<dbReference type="OrthoDB" id="7366507at2"/>
<evidence type="ECO:0000313" key="3">
    <source>
        <dbReference type="Proteomes" id="UP000256763"/>
    </source>
</evidence>
<evidence type="ECO:0008006" key="4">
    <source>
        <dbReference type="Google" id="ProtNLM"/>
    </source>
</evidence>
<dbReference type="InterPro" id="IPR019289">
    <property type="entry name" value="Phage_tail_E/E"/>
</dbReference>
<feature type="compositionally biased region" description="Polar residues" evidence="1">
    <location>
        <begin position="16"/>
        <end position="26"/>
    </location>
</feature>
<dbReference type="Proteomes" id="UP000256763">
    <property type="component" value="Unassembled WGS sequence"/>
</dbReference>
<organism evidence="2 3">
    <name type="scientific">Alkalilimnicola ehrlichii</name>
    <dbReference type="NCBI Taxonomy" id="351052"/>
    <lineage>
        <taxon>Bacteria</taxon>
        <taxon>Pseudomonadati</taxon>
        <taxon>Pseudomonadota</taxon>
        <taxon>Gammaproteobacteria</taxon>
        <taxon>Chromatiales</taxon>
        <taxon>Ectothiorhodospiraceae</taxon>
        <taxon>Alkalilimnicola</taxon>
    </lineage>
</organism>
<gene>
    <name evidence="2" type="ORF">CAL65_00945</name>
</gene>
<reference evidence="3" key="1">
    <citation type="submission" date="2017-05" db="EMBL/GenBank/DDBJ databases">
        <authorList>
            <person name="Sharma S."/>
            <person name="Sidhu C."/>
            <person name="Pinnaka A.K."/>
        </authorList>
    </citation>
    <scope>NUCLEOTIDE SEQUENCE [LARGE SCALE GENOMIC DNA]</scope>
    <source>
        <strain evidence="3">AK93</strain>
    </source>
</reference>
<dbReference type="EMBL" id="NFZW01000001">
    <property type="protein sequence ID" value="RFA39402.1"/>
    <property type="molecule type" value="Genomic_DNA"/>
</dbReference>
<dbReference type="RefSeq" id="WP_116300641.1">
    <property type="nucleotide sequence ID" value="NZ_NFZV01000001.1"/>
</dbReference>
<accession>A0A3E0X3I4</accession>
<name>A0A3E0X3I4_9GAMM</name>